<dbReference type="EMBL" id="FCQH01000001">
    <property type="protein sequence ID" value="CVK85160.1"/>
    <property type="molecule type" value="Genomic_DNA"/>
</dbReference>
<keyword evidence="3" id="KW-1185">Reference proteome</keyword>
<sequence>MNEETSLLAGPVRGTDHFRYSLPFFVKLLACIMLGILPLFDHVIFKSLDSIFGNHFDKLFSVWRFFLPFICDHLQAGCWRHLQPALENVAYFCLIQGKALTSQAAAKSLSVDTVLKGIVLKALPTAVAIGEALNILLPWWLAFFIVIAVLFFMGSTSYFIFIPLAKKIQELKAKRDAAREELDDSFEQTQYVACLKLDAYVRDLELAILVFGLIAFISSVELEGNERQYYRLVAKLFSMHEAFNKMAQSFSNAKTIISLPKTWKSLATNIYRACGETWKVPPMALGEVAEFQAFGQQLFCVFQRFPTTMKPLESTTTIDLEANISETSGWTGDTSSFLSTLRLYKIGNQIRGLTISTRGHIVLDGIIWP</sequence>
<dbReference type="AlphaFoldDB" id="A0A1L7SHN3"/>
<proteinExistence type="predicted"/>
<reference evidence="3" key="1">
    <citation type="journal article" date="2016" name="Genome Biol. Evol.">
        <title>Comparative 'omics' of the Fusarium fujikuroi species complex highlights differences in genetic potential and metabolite synthesis.</title>
        <authorList>
            <person name="Niehaus E.-M."/>
            <person name="Muensterkoetter M."/>
            <person name="Proctor R.H."/>
            <person name="Brown D.W."/>
            <person name="Sharon A."/>
            <person name="Idan Y."/>
            <person name="Oren-Young L."/>
            <person name="Sieber C.M."/>
            <person name="Novak O."/>
            <person name="Pencik A."/>
            <person name="Tarkowska D."/>
            <person name="Hromadova K."/>
            <person name="Freeman S."/>
            <person name="Maymon M."/>
            <person name="Elazar M."/>
            <person name="Youssef S.A."/>
            <person name="El-Shabrawy E.S.M."/>
            <person name="Shalaby A.B.A."/>
            <person name="Houterman P."/>
            <person name="Brock N.L."/>
            <person name="Burkhardt I."/>
            <person name="Tsavkelova E.A."/>
            <person name="Dickschat J.S."/>
            <person name="Galuszka P."/>
            <person name="Gueldener U."/>
            <person name="Tudzynski B."/>
        </authorList>
    </citation>
    <scope>NUCLEOTIDE SEQUENCE [LARGE SCALE GENOMIC DNA]</scope>
    <source>
        <strain evidence="3">MRC7560</strain>
    </source>
</reference>
<feature type="transmembrane region" description="Helical" evidence="1">
    <location>
        <begin position="143"/>
        <end position="165"/>
    </location>
</feature>
<evidence type="ECO:0000313" key="3">
    <source>
        <dbReference type="Proteomes" id="UP000184255"/>
    </source>
</evidence>
<organism evidence="2 3">
    <name type="scientific">Fusarium mangiferae</name>
    <name type="common">Mango malformation disease fungus</name>
    <dbReference type="NCBI Taxonomy" id="192010"/>
    <lineage>
        <taxon>Eukaryota</taxon>
        <taxon>Fungi</taxon>
        <taxon>Dikarya</taxon>
        <taxon>Ascomycota</taxon>
        <taxon>Pezizomycotina</taxon>
        <taxon>Sordariomycetes</taxon>
        <taxon>Hypocreomycetidae</taxon>
        <taxon>Hypocreales</taxon>
        <taxon>Nectriaceae</taxon>
        <taxon>Fusarium</taxon>
        <taxon>Fusarium fujikuroi species complex</taxon>
    </lineage>
</organism>
<dbReference type="RefSeq" id="XP_041677424.1">
    <property type="nucleotide sequence ID" value="XM_041826144.1"/>
</dbReference>
<evidence type="ECO:0000256" key="1">
    <source>
        <dbReference type="SAM" id="Phobius"/>
    </source>
</evidence>
<dbReference type="Proteomes" id="UP000184255">
    <property type="component" value="Unassembled WGS sequence"/>
</dbReference>
<comment type="caution">
    <text evidence="2">The sequence shown here is derived from an EMBL/GenBank/DDBJ whole genome shotgun (WGS) entry which is preliminary data.</text>
</comment>
<gene>
    <name evidence="2" type="ORF">FMAN_02066</name>
</gene>
<feature type="transmembrane region" description="Helical" evidence="1">
    <location>
        <begin position="20"/>
        <end position="40"/>
    </location>
</feature>
<keyword evidence="1" id="KW-0812">Transmembrane</keyword>
<keyword evidence="1" id="KW-0472">Membrane</keyword>
<dbReference type="GeneID" id="65081338"/>
<name>A0A1L7SHN3_FUSMA</name>
<protein>
    <submittedName>
        <fullName evidence="2">Uncharacterized protein</fullName>
    </submittedName>
</protein>
<accession>A0A1L7SHN3</accession>
<dbReference type="VEuPathDB" id="FungiDB:FMAN_02066"/>
<keyword evidence="1" id="KW-1133">Transmembrane helix</keyword>
<evidence type="ECO:0000313" key="2">
    <source>
        <dbReference type="EMBL" id="CVK85160.1"/>
    </source>
</evidence>